<keyword evidence="7" id="KW-0012">Acyltransferase</keyword>
<evidence type="ECO:0000256" key="6">
    <source>
        <dbReference type="ARBA" id="ARBA00023136"/>
    </source>
</evidence>
<accession>A0A2W5AZ96</accession>
<dbReference type="Gene3D" id="3.60.110.10">
    <property type="entry name" value="Carbon-nitrogen hydrolase"/>
    <property type="match status" value="1"/>
</dbReference>
<evidence type="ECO:0000313" key="10">
    <source>
        <dbReference type="EMBL" id="PZO98696.1"/>
    </source>
</evidence>
<evidence type="ECO:0000256" key="3">
    <source>
        <dbReference type="ARBA" id="ARBA00022679"/>
    </source>
</evidence>
<evidence type="ECO:0000256" key="8">
    <source>
        <dbReference type="SAM" id="Phobius"/>
    </source>
</evidence>
<evidence type="ECO:0000313" key="11">
    <source>
        <dbReference type="Proteomes" id="UP000249451"/>
    </source>
</evidence>
<evidence type="ECO:0000259" key="9">
    <source>
        <dbReference type="PROSITE" id="PS50263"/>
    </source>
</evidence>
<keyword evidence="2" id="KW-1003">Cell membrane</keyword>
<keyword evidence="6 8" id="KW-0472">Membrane</keyword>
<keyword evidence="5 8" id="KW-1133">Transmembrane helix</keyword>
<keyword evidence="4 8" id="KW-0812">Transmembrane</keyword>
<feature type="non-terminal residue" evidence="10">
    <location>
        <position position="1"/>
    </location>
</feature>
<dbReference type="PROSITE" id="PS50263">
    <property type="entry name" value="CN_HYDROLASE"/>
    <property type="match status" value="1"/>
</dbReference>
<evidence type="ECO:0000256" key="5">
    <source>
        <dbReference type="ARBA" id="ARBA00022989"/>
    </source>
</evidence>
<sequence>RPRAAGSPADGCCMPHSIETDRAVVVAATSGVSAIVMPDGEVVAQSRLFRPDILQADIPLRDGITPSVAAGPWVEWGLAAAGVLGIIGAFLASRPTRRKKSR</sequence>
<dbReference type="Proteomes" id="UP000249451">
    <property type="component" value="Unassembled WGS sequence"/>
</dbReference>
<gene>
    <name evidence="10" type="ORF">DI609_10000</name>
</gene>
<comment type="caution">
    <text evidence="10">The sequence shown here is derived from an EMBL/GenBank/DDBJ whole genome shotgun (WGS) entry which is preliminary data.</text>
</comment>
<evidence type="ECO:0000256" key="7">
    <source>
        <dbReference type="ARBA" id="ARBA00023315"/>
    </source>
</evidence>
<proteinExistence type="predicted"/>
<dbReference type="SUPFAM" id="SSF56317">
    <property type="entry name" value="Carbon-nitrogen hydrolase"/>
    <property type="match status" value="1"/>
</dbReference>
<dbReference type="InterPro" id="IPR003010">
    <property type="entry name" value="C-N_Hydrolase"/>
</dbReference>
<evidence type="ECO:0000256" key="4">
    <source>
        <dbReference type="ARBA" id="ARBA00022692"/>
    </source>
</evidence>
<protein>
    <recommendedName>
        <fullName evidence="9">CN hydrolase domain-containing protein</fullName>
    </recommendedName>
</protein>
<dbReference type="InterPro" id="IPR036526">
    <property type="entry name" value="C-N_Hydrolase_sf"/>
</dbReference>
<dbReference type="InterPro" id="IPR004563">
    <property type="entry name" value="Apolipo_AcylTrfase"/>
</dbReference>
<dbReference type="AlphaFoldDB" id="A0A2W5AZ96"/>
<feature type="domain" description="CN hydrolase" evidence="9">
    <location>
        <begin position="1"/>
        <end position="60"/>
    </location>
</feature>
<dbReference type="GO" id="GO:0042158">
    <property type="term" value="P:lipoprotein biosynthetic process"/>
    <property type="evidence" value="ECO:0007669"/>
    <property type="project" value="InterPro"/>
</dbReference>
<feature type="transmembrane region" description="Helical" evidence="8">
    <location>
        <begin position="73"/>
        <end position="92"/>
    </location>
</feature>
<dbReference type="EMBL" id="QFNY01000262">
    <property type="protein sequence ID" value="PZO98696.1"/>
    <property type="molecule type" value="Genomic_DNA"/>
</dbReference>
<keyword evidence="3" id="KW-0808">Transferase</keyword>
<evidence type="ECO:0000256" key="1">
    <source>
        <dbReference type="ARBA" id="ARBA00004651"/>
    </source>
</evidence>
<dbReference type="PANTHER" id="PTHR38686:SF1">
    <property type="entry name" value="APOLIPOPROTEIN N-ACYLTRANSFERASE"/>
    <property type="match status" value="1"/>
</dbReference>
<reference evidence="10 11" key="1">
    <citation type="submission" date="2017-11" db="EMBL/GenBank/DDBJ databases">
        <title>Infants hospitalized years apart are colonized by the same room-sourced microbial strains.</title>
        <authorList>
            <person name="Brooks B."/>
            <person name="Olm M.R."/>
            <person name="Firek B.A."/>
            <person name="Baker R."/>
            <person name="Thomas B.C."/>
            <person name="Morowitz M.J."/>
            <person name="Banfield J.F."/>
        </authorList>
    </citation>
    <scope>NUCLEOTIDE SEQUENCE [LARGE SCALE GENOMIC DNA]</scope>
    <source>
        <strain evidence="10">S2_012_000_R3_87</strain>
    </source>
</reference>
<comment type="subcellular location">
    <subcellularLocation>
        <location evidence="1">Cell membrane</location>
        <topology evidence="1">Multi-pass membrane protein</topology>
    </subcellularLocation>
</comment>
<dbReference type="PANTHER" id="PTHR38686">
    <property type="entry name" value="APOLIPOPROTEIN N-ACYLTRANSFERASE"/>
    <property type="match status" value="1"/>
</dbReference>
<name>A0A2W5AZ96_9CORY</name>
<organism evidence="10 11">
    <name type="scientific">Corynebacterium urealyticum</name>
    <dbReference type="NCBI Taxonomy" id="43771"/>
    <lineage>
        <taxon>Bacteria</taxon>
        <taxon>Bacillati</taxon>
        <taxon>Actinomycetota</taxon>
        <taxon>Actinomycetes</taxon>
        <taxon>Mycobacteriales</taxon>
        <taxon>Corynebacteriaceae</taxon>
        <taxon>Corynebacterium</taxon>
    </lineage>
</organism>
<evidence type="ECO:0000256" key="2">
    <source>
        <dbReference type="ARBA" id="ARBA00022475"/>
    </source>
</evidence>
<dbReference type="GO" id="GO:0005886">
    <property type="term" value="C:plasma membrane"/>
    <property type="evidence" value="ECO:0007669"/>
    <property type="project" value="UniProtKB-SubCell"/>
</dbReference>
<dbReference type="GO" id="GO:0016410">
    <property type="term" value="F:N-acyltransferase activity"/>
    <property type="evidence" value="ECO:0007669"/>
    <property type="project" value="InterPro"/>
</dbReference>